<proteinExistence type="predicted"/>
<evidence type="ECO:0000313" key="2">
    <source>
        <dbReference type="EMBL" id="PQB07477.1"/>
    </source>
</evidence>
<feature type="chain" id="PRO_5015478592" description="Asparagine synthetase B" evidence="1">
    <location>
        <begin position="22"/>
        <end position="175"/>
    </location>
</feature>
<dbReference type="InterPro" id="IPR021314">
    <property type="entry name" value="DUF2911"/>
</dbReference>
<dbReference type="Pfam" id="PF11138">
    <property type="entry name" value="DUF2911"/>
    <property type="match status" value="1"/>
</dbReference>
<evidence type="ECO:0000256" key="1">
    <source>
        <dbReference type="SAM" id="SignalP"/>
    </source>
</evidence>
<evidence type="ECO:0008006" key="4">
    <source>
        <dbReference type="Google" id="ProtNLM"/>
    </source>
</evidence>
<dbReference type="RefSeq" id="WP_104809686.1">
    <property type="nucleotide sequence ID" value="NZ_MQUA01000013.1"/>
</dbReference>
<accession>A0A2S7KXW5</accession>
<gene>
    <name evidence="2" type="ORF">BST83_10125</name>
</gene>
<keyword evidence="3" id="KW-1185">Reference proteome</keyword>
<dbReference type="AlphaFoldDB" id="A0A2S7KXW5"/>
<comment type="caution">
    <text evidence="2">The sequence shown here is derived from an EMBL/GenBank/DDBJ whole genome shotgun (WGS) entry which is preliminary data.</text>
</comment>
<evidence type="ECO:0000313" key="3">
    <source>
        <dbReference type="Proteomes" id="UP000239522"/>
    </source>
</evidence>
<sequence length="175" mass="19290">MKKILLSLFVVAIAFSTNAQKKVPASPSQKIEQTIGFTTISVDYSRPGVKDRTIFGDLVPFGQVWRTGANASTKITFSKDVMVGDAKLTAGTYALYTIPNEESWDVIFYTDTKNWGGPKEWDEAKVAAKVSAEVMSVPDTIETFTIMFDDVKDTSTVLGLLWENTYVGVQIDVTN</sequence>
<dbReference type="EMBL" id="MQUA01000013">
    <property type="protein sequence ID" value="PQB07477.1"/>
    <property type="molecule type" value="Genomic_DNA"/>
</dbReference>
<dbReference type="Proteomes" id="UP000239522">
    <property type="component" value="Unassembled WGS sequence"/>
</dbReference>
<keyword evidence="1" id="KW-0732">Signal</keyword>
<feature type="signal peptide" evidence="1">
    <location>
        <begin position="1"/>
        <end position="21"/>
    </location>
</feature>
<dbReference type="OrthoDB" id="187854at2"/>
<name>A0A2S7KXW5_9FLAO</name>
<protein>
    <recommendedName>
        <fullName evidence="4">Asparagine synthetase B</fullName>
    </recommendedName>
</protein>
<organism evidence="2 3">
    <name type="scientific">Polaribacter filamentus</name>
    <dbReference type="NCBI Taxonomy" id="53483"/>
    <lineage>
        <taxon>Bacteria</taxon>
        <taxon>Pseudomonadati</taxon>
        <taxon>Bacteroidota</taxon>
        <taxon>Flavobacteriia</taxon>
        <taxon>Flavobacteriales</taxon>
        <taxon>Flavobacteriaceae</taxon>
    </lineage>
</organism>
<reference evidence="2 3" key="1">
    <citation type="submission" date="2016-11" db="EMBL/GenBank/DDBJ databases">
        <title>Trade-off between light-utilization and light-protection in marine flavobacteria.</title>
        <authorList>
            <person name="Kumagai Y."/>
        </authorList>
    </citation>
    <scope>NUCLEOTIDE SEQUENCE [LARGE SCALE GENOMIC DNA]</scope>
    <source>
        <strain evidence="2 3">ATCC 700397</strain>
    </source>
</reference>